<dbReference type="Pfam" id="PF00664">
    <property type="entry name" value="ABC_membrane"/>
    <property type="match status" value="1"/>
</dbReference>
<dbReference type="InterPro" id="IPR011527">
    <property type="entry name" value="ABC1_TM_dom"/>
</dbReference>
<feature type="transmembrane region" description="Helical" evidence="5">
    <location>
        <begin position="126"/>
        <end position="148"/>
    </location>
</feature>
<dbReference type="AlphaFoldDB" id="A0A1I4P155"/>
<dbReference type="SUPFAM" id="SSF90123">
    <property type="entry name" value="ABC transporter transmembrane region"/>
    <property type="match status" value="1"/>
</dbReference>
<evidence type="ECO:0000259" key="6">
    <source>
        <dbReference type="PROSITE" id="PS50929"/>
    </source>
</evidence>
<feature type="transmembrane region" description="Helical" evidence="5">
    <location>
        <begin position="233"/>
        <end position="255"/>
    </location>
</feature>
<evidence type="ECO:0000256" key="4">
    <source>
        <dbReference type="ARBA" id="ARBA00023136"/>
    </source>
</evidence>
<dbReference type="InterPro" id="IPR036640">
    <property type="entry name" value="ABC1_TM_sf"/>
</dbReference>
<dbReference type="PANTHER" id="PTHR43394">
    <property type="entry name" value="ATP-DEPENDENT PERMEASE MDL1, MITOCHONDRIAL"/>
    <property type="match status" value="1"/>
</dbReference>
<dbReference type="Proteomes" id="UP000199144">
    <property type="component" value="Unassembled WGS sequence"/>
</dbReference>
<feature type="transmembrane region" description="Helical" evidence="5">
    <location>
        <begin position="53"/>
        <end position="74"/>
    </location>
</feature>
<name>A0A1I4P155_9RHOB</name>
<feature type="domain" description="ABC transmembrane type-1" evidence="6">
    <location>
        <begin position="17"/>
        <end position="290"/>
    </location>
</feature>
<proteinExistence type="predicted"/>
<feature type="transmembrane region" description="Helical" evidence="5">
    <location>
        <begin position="154"/>
        <end position="173"/>
    </location>
</feature>
<dbReference type="InterPro" id="IPR039421">
    <property type="entry name" value="Type_1_exporter"/>
</dbReference>
<dbReference type="OrthoDB" id="9760920at2"/>
<keyword evidence="3 5" id="KW-1133">Transmembrane helix</keyword>
<dbReference type="RefSeq" id="WP_093094222.1">
    <property type="nucleotide sequence ID" value="NZ_FOTQ01000005.1"/>
</dbReference>
<dbReference type="GO" id="GO:0015421">
    <property type="term" value="F:ABC-type oligopeptide transporter activity"/>
    <property type="evidence" value="ECO:0007669"/>
    <property type="project" value="TreeGrafter"/>
</dbReference>
<organism evidence="7 8">
    <name type="scientific">Shimia aestuarii</name>
    <dbReference type="NCBI Taxonomy" id="254406"/>
    <lineage>
        <taxon>Bacteria</taxon>
        <taxon>Pseudomonadati</taxon>
        <taxon>Pseudomonadota</taxon>
        <taxon>Alphaproteobacteria</taxon>
        <taxon>Rhodobacterales</taxon>
        <taxon>Roseobacteraceae</taxon>
    </lineage>
</organism>
<protein>
    <submittedName>
        <fullName evidence="7">ABC transporter transmembrane region</fullName>
    </submittedName>
</protein>
<dbReference type="STRING" id="254406.SAMN04488042_10530"/>
<reference evidence="7 8" key="1">
    <citation type="submission" date="2016-10" db="EMBL/GenBank/DDBJ databases">
        <authorList>
            <person name="de Groot N.N."/>
        </authorList>
    </citation>
    <scope>NUCLEOTIDE SEQUENCE [LARGE SCALE GENOMIC DNA]</scope>
    <source>
        <strain evidence="7 8">DSM 15283</strain>
    </source>
</reference>
<dbReference type="EMBL" id="FOTQ01000005">
    <property type="protein sequence ID" value="SFM21405.1"/>
    <property type="molecule type" value="Genomic_DNA"/>
</dbReference>
<gene>
    <name evidence="7" type="ORF">SAMN04488042_10530</name>
</gene>
<evidence type="ECO:0000256" key="1">
    <source>
        <dbReference type="ARBA" id="ARBA00004651"/>
    </source>
</evidence>
<dbReference type="GO" id="GO:0005886">
    <property type="term" value="C:plasma membrane"/>
    <property type="evidence" value="ECO:0007669"/>
    <property type="project" value="UniProtKB-SubCell"/>
</dbReference>
<dbReference type="GO" id="GO:0005524">
    <property type="term" value="F:ATP binding"/>
    <property type="evidence" value="ECO:0007669"/>
    <property type="project" value="InterPro"/>
</dbReference>
<keyword evidence="4 5" id="KW-0472">Membrane</keyword>
<dbReference type="Gene3D" id="1.20.1560.10">
    <property type="entry name" value="ABC transporter type 1, transmembrane domain"/>
    <property type="match status" value="1"/>
</dbReference>
<dbReference type="PROSITE" id="PS50929">
    <property type="entry name" value="ABC_TM1F"/>
    <property type="match status" value="1"/>
</dbReference>
<evidence type="ECO:0000256" key="2">
    <source>
        <dbReference type="ARBA" id="ARBA00022692"/>
    </source>
</evidence>
<evidence type="ECO:0000313" key="7">
    <source>
        <dbReference type="EMBL" id="SFM21405.1"/>
    </source>
</evidence>
<evidence type="ECO:0000256" key="3">
    <source>
        <dbReference type="ARBA" id="ARBA00022989"/>
    </source>
</evidence>
<dbReference type="PANTHER" id="PTHR43394:SF1">
    <property type="entry name" value="ATP-BINDING CASSETTE SUB-FAMILY B MEMBER 10, MITOCHONDRIAL"/>
    <property type="match status" value="1"/>
</dbReference>
<keyword evidence="2 5" id="KW-0812">Transmembrane</keyword>
<comment type="subcellular location">
    <subcellularLocation>
        <location evidence="1">Cell membrane</location>
        <topology evidence="1">Multi-pass membrane protein</topology>
    </subcellularLocation>
</comment>
<evidence type="ECO:0000313" key="8">
    <source>
        <dbReference type="Proteomes" id="UP000199144"/>
    </source>
</evidence>
<accession>A0A1I4P155</accession>
<evidence type="ECO:0000256" key="5">
    <source>
        <dbReference type="SAM" id="Phobius"/>
    </source>
</evidence>
<keyword evidence="8" id="KW-1185">Reference proteome</keyword>
<sequence length="307" mass="33874">MLNFYKRIWLHTGKAQILLIVLSLAVAALAAAPLRFQKDIINSLGPDLDVETLTLLCLGYLGVIVISNIFKFLLNYRSSILGEATIRMIRQRIYGARHQEVVPEQLDDMGTLTTIIAAESEEVGRFAGTAIANPLLQVGTLVSVISYIASTQPYLGLFLVAIVVPQAVIVLLLQEKVNRRVKERTLILRGATSAISEEDIAQIKEAQQAVMDDFDKIYSTRRGIFRLKLSMKFAMNLLNGIGLVGILMIGGLLMMEGRSDIGTVVASIAALERISDPWRQLLNFYKELSAVRVKFDLILGAQAVSDK</sequence>